<keyword evidence="2 4" id="KW-0813">Transport</keyword>
<dbReference type="InterPro" id="IPR016024">
    <property type="entry name" value="ARM-type_fold"/>
</dbReference>
<evidence type="ECO:0000256" key="4">
    <source>
        <dbReference type="PROSITE-ProRule" id="PRU00561"/>
    </source>
</evidence>
<keyword evidence="8" id="KW-1185">Reference proteome</keyword>
<evidence type="ECO:0000256" key="1">
    <source>
        <dbReference type="ARBA" id="ARBA00010394"/>
    </source>
</evidence>
<dbReference type="SMART" id="SM00185">
    <property type="entry name" value="ARM"/>
    <property type="match status" value="3"/>
</dbReference>
<comment type="caution">
    <text evidence="7">The sequence shown here is derived from an EMBL/GenBank/DDBJ whole genome shotgun (WGS) entry which is preliminary data.</text>
</comment>
<name>A0ABV0PET0_9TELE</name>
<feature type="non-terminal residue" evidence="7">
    <location>
        <position position="1"/>
    </location>
</feature>
<dbReference type="Pfam" id="PF16186">
    <property type="entry name" value="Arm_3"/>
    <property type="match status" value="1"/>
</dbReference>
<evidence type="ECO:0000259" key="6">
    <source>
        <dbReference type="PROSITE" id="PS51214"/>
    </source>
</evidence>
<dbReference type="Gene3D" id="1.25.10.10">
    <property type="entry name" value="Leucine-rich Repeat Variant"/>
    <property type="match status" value="2"/>
</dbReference>
<dbReference type="InterPro" id="IPR032413">
    <property type="entry name" value="Arm_3"/>
</dbReference>
<dbReference type="Proteomes" id="UP001476798">
    <property type="component" value="Unassembled WGS sequence"/>
</dbReference>
<keyword evidence="3" id="KW-0653">Protein transport</keyword>
<evidence type="ECO:0000256" key="3">
    <source>
        <dbReference type="ARBA" id="ARBA00022927"/>
    </source>
</evidence>
<evidence type="ECO:0000313" key="8">
    <source>
        <dbReference type="Proteomes" id="UP001476798"/>
    </source>
</evidence>
<dbReference type="InterPro" id="IPR000225">
    <property type="entry name" value="Armadillo"/>
</dbReference>
<dbReference type="SUPFAM" id="SSF48371">
    <property type="entry name" value="ARM repeat"/>
    <property type="match status" value="1"/>
</dbReference>
<gene>
    <name evidence="7" type="ORF">GOODEAATRI_016966</name>
</gene>
<dbReference type="PANTHER" id="PTHR23316">
    <property type="entry name" value="IMPORTIN ALPHA"/>
    <property type="match status" value="1"/>
</dbReference>
<dbReference type="Pfam" id="PF00514">
    <property type="entry name" value="Arm"/>
    <property type="match status" value="2"/>
</dbReference>
<dbReference type="InterPro" id="IPR036975">
    <property type="entry name" value="Importin-a_IBB_sf"/>
</dbReference>
<feature type="domain" description="IBB" evidence="6">
    <location>
        <begin position="1"/>
        <end position="57"/>
    </location>
</feature>
<comment type="similarity">
    <text evidence="1">Belongs to the importin alpha family.</text>
</comment>
<evidence type="ECO:0000256" key="5">
    <source>
        <dbReference type="SAM" id="MobiDB-lite"/>
    </source>
</evidence>
<proteinExistence type="inferred from homology"/>
<dbReference type="InterPro" id="IPR002652">
    <property type="entry name" value="Importin-a_IBB"/>
</dbReference>
<dbReference type="Pfam" id="PF01749">
    <property type="entry name" value="IBB"/>
    <property type="match status" value="1"/>
</dbReference>
<reference evidence="7 8" key="1">
    <citation type="submission" date="2021-06" db="EMBL/GenBank/DDBJ databases">
        <authorList>
            <person name="Palmer J.M."/>
        </authorList>
    </citation>
    <scope>NUCLEOTIDE SEQUENCE [LARGE SCALE GENOMIC DNA]</scope>
    <source>
        <strain evidence="7 8">GA_2019</strain>
        <tissue evidence="7">Muscle</tissue>
    </source>
</reference>
<dbReference type="EMBL" id="JAHRIO010071310">
    <property type="protein sequence ID" value="MEQ2181948.1"/>
    <property type="molecule type" value="Genomic_DNA"/>
</dbReference>
<feature type="compositionally biased region" description="Basic and acidic residues" evidence="5">
    <location>
        <begin position="16"/>
        <end position="33"/>
    </location>
</feature>
<sequence length="252" mass="28468">GKDNARLKSYKNKSLNTDEMRRRREEEGLQLRKQKKDEQVSPCLSVLSWLLFVNDTDILADACWALSYLSDGPNDKIQAVIDSGVCRRLMVIDADLMPPLISILQVAEFRTRKEAAWAITNATSGGSAEQIRHLVELGCIKPLCDLLTVMDSKIVQVALNGLENILRLGELEAKRGGGINPYCALIEEAYGLDKLEFLQGHENQEIYQKAFDLIERYFNTEDEDQSLAPAVDLQQQQFLFQQCEAPMEGFQL</sequence>
<dbReference type="InterPro" id="IPR011989">
    <property type="entry name" value="ARM-like"/>
</dbReference>
<dbReference type="Gene3D" id="1.20.5.690">
    <property type="entry name" value="Importin-alpha, importin-beta-binding domain"/>
    <property type="match status" value="1"/>
</dbReference>
<organism evidence="7 8">
    <name type="scientific">Goodea atripinnis</name>
    <dbReference type="NCBI Taxonomy" id="208336"/>
    <lineage>
        <taxon>Eukaryota</taxon>
        <taxon>Metazoa</taxon>
        <taxon>Chordata</taxon>
        <taxon>Craniata</taxon>
        <taxon>Vertebrata</taxon>
        <taxon>Euteleostomi</taxon>
        <taxon>Actinopterygii</taxon>
        <taxon>Neopterygii</taxon>
        <taxon>Teleostei</taxon>
        <taxon>Neoteleostei</taxon>
        <taxon>Acanthomorphata</taxon>
        <taxon>Ovalentaria</taxon>
        <taxon>Atherinomorphae</taxon>
        <taxon>Cyprinodontiformes</taxon>
        <taxon>Goodeidae</taxon>
        <taxon>Goodea</taxon>
    </lineage>
</organism>
<evidence type="ECO:0000256" key="2">
    <source>
        <dbReference type="ARBA" id="ARBA00022448"/>
    </source>
</evidence>
<accession>A0ABV0PET0</accession>
<evidence type="ECO:0000313" key="7">
    <source>
        <dbReference type="EMBL" id="MEQ2181948.1"/>
    </source>
</evidence>
<protein>
    <recommendedName>
        <fullName evidence="6">IBB domain-containing protein</fullName>
    </recommendedName>
</protein>
<feature type="region of interest" description="Disordered" evidence="5">
    <location>
        <begin position="1"/>
        <end position="33"/>
    </location>
</feature>
<dbReference type="PROSITE" id="PS51214">
    <property type="entry name" value="IBB"/>
    <property type="match status" value="1"/>
</dbReference>